<organism evidence="2">
    <name type="scientific">uncultured Solirubrobacteraceae bacterium</name>
    <dbReference type="NCBI Taxonomy" id="1162706"/>
    <lineage>
        <taxon>Bacteria</taxon>
        <taxon>Bacillati</taxon>
        <taxon>Actinomycetota</taxon>
        <taxon>Thermoleophilia</taxon>
        <taxon>Solirubrobacterales</taxon>
        <taxon>Solirubrobacteraceae</taxon>
        <taxon>environmental samples</taxon>
    </lineage>
</organism>
<protein>
    <submittedName>
        <fullName evidence="2">Uncharacterized amino acid permease, GabP family</fullName>
    </submittedName>
</protein>
<keyword evidence="1" id="KW-1133">Transmembrane helix</keyword>
<evidence type="ECO:0000313" key="2">
    <source>
        <dbReference type="EMBL" id="CAA9524647.1"/>
    </source>
</evidence>
<keyword evidence="1" id="KW-0812">Transmembrane</keyword>
<keyword evidence="1" id="KW-0472">Membrane</keyword>
<feature type="transmembrane region" description="Helical" evidence="1">
    <location>
        <begin position="67"/>
        <end position="89"/>
    </location>
</feature>
<name>A0A6J4TKB8_9ACTN</name>
<dbReference type="AlphaFoldDB" id="A0A6J4TKB8"/>
<proteinExistence type="predicted"/>
<gene>
    <name evidence="2" type="ORF">AVDCRST_MAG67-3524</name>
</gene>
<dbReference type="EMBL" id="CADCVQ010000149">
    <property type="protein sequence ID" value="CAA9524647.1"/>
    <property type="molecule type" value="Genomic_DNA"/>
</dbReference>
<feature type="transmembrane region" description="Helical" evidence="1">
    <location>
        <begin position="25"/>
        <end position="47"/>
    </location>
</feature>
<sequence length="108" mass="11748">MIAFYYGLTGFACALYYRRAARRSAAGLLFAVIAPAVGASILTWVLVRSIIDLSDPADSESGDAWLGLGPPLVIGAGFMLLGALLMLACSRRRPAFFSRHAERFEQHR</sequence>
<accession>A0A6J4TKB8</accession>
<reference evidence="2" key="1">
    <citation type="submission" date="2020-02" db="EMBL/GenBank/DDBJ databases">
        <authorList>
            <person name="Meier V. D."/>
        </authorList>
    </citation>
    <scope>NUCLEOTIDE SEQUENCE</scope>
    <source>
        <strain evidence="2">AVDCRST_MAG67</strain>
    </source>
</reference>
<evidence type="ECO:0000256" key="1">
    <source>
        <dbReference type="SAM" id="Phobius"/>
    </source>
</evidence>